<comment type="caution">
    <text evidence="5">The sequence shown here is derived from an EMBL/GenBank/DDBJ whole genome shotgun (WGS) entry which is preliminary data.</text>
</comment>
<dbReference type="GO" id="GO:0046872">
    <property type="term" value="F:metal ion binding"/>
    <property type="evidence" value="ECO:0007669"/>
    <property type="project" value="UniProtKB-KW"/>
</dbReference>
<dbReference type="PANTHER" id="PTHR46288">
    <property type="entry name" value="PHORBOL-ESTER/DAG-TYPE DOMAIN-CONTAINING PROTEIN"/>
    <property type="match status" value="1"/>
</dbReference>
<evidence type="ECO:0000313" key="6">
    <source>
        <dbReference type="Proteomes" id="UP000593562"/>
    </source>
</evidence>
<keyword evidence="6" id="KW-1185">Reference proteome</keyword>
<dbReference type="EMBL" id="JAAARO010000023">
    <property type="protein sequence ID" value="KAF5725512.1"/>
    <property type="molecule type" value="Genomic_DNA"/>
</dbReference>
<dbReference type="InParanoid" id="A0A7J7BU93"/>
<evidence type="ECO:0000256" key="3">
    <source>
        <dbReference type="ARBA" id="ARBA00022833"/>
    </source>
</evidence>
<dbReference type="SUPFAM" id="SSF57889">
    <property type="entry name" value="Cysteine-rich domain"/>
    <property type="match status" value="1"/>
</dbReference>
<dbReference type="Proteomes" id="UP000593562">
    <property type="component" value="Unassembled WGS sequence"/>
</dbReference>
<keyword evidence="1" id="KW-0479">Metal-binding</keyword>
<dbReference type="InterPro" id="IPR046349">
    <property type="entry name" value="C1-like_sf"/>
</dbReference>
<protein>
    <recommendedName>
        <fullName evidence="4">Phorbol-ester/DAG-type domain-containing protein</fullName>
    </recommendedName>
</protein>
<keyword evidence="2" id="KW-0677">Repeat</keyword>
<dbReference type="PROSITE" id="PS50081">
    <property type="entry name" value="ZF_DAG_PE_2"/>
    <property type="match status" value="1"/>
</dbReference>
<keyword evidence="3" id="KW-0862">Zinc</keyword>
<organism evidence="5 6">
    <name type="scientific">Tripterygium wilfordii</name>
    <name type="common">Thunder God vine</name>
    <dbReference type="NCBI Taxonomy" id="458696"/>
    <lineage>
        <taxon>Eukaryota</taxon>
        <taxon>Viridiplantae</taxon>
        <taxon>Streptophyta</taxon>
        <taxon>Embryophyta</taxon>
        <taxon>Tracheophyta</taxon>
        <taxon>Spermatophyta</taxon>
        <taxon>Magnoliopsida</taxon>
        <taxon>eudicotyledons</taxon>
        <taxon>Gunneridae</taxon>
        <taxon>Pentapetalae</taxon>
        <taxon>rosids</taxon>
        <taxon>fabids</taxon>
        <taxon>Celastrales</taxon>
        <taxon>Celastraceae</taxon>
        <taxon>Tripterygium</taxon>
    </lineage>
</organism>
<reference evidence="5 6" key="1">
    <citation type="journal article" date="2020" name="Nat. Commun.">
        <title>Genome of Tripterygium wilfordii and identification of cytochrome P450 involved in triptolide biosynthesis.</title>
        <authorList>
            <person name="Tu L."/>
            <person name="Su P."/>
            <person name="Zhang Z."/>
            <person name="Gao L."/>
            <person name="Wang J."/>
            <person name="Hu T."/>
            <person name="Zhou J."/>
            <person name="Zhang Y."/>
            <person name="Zhao Y."/>
            <person name="Liu Y."/>
            <person name="Song Y."/>
            <person name="Tong Y."/>
            <person name="Lu Y."/>
            <person name="Yang J."/>
            <person name="Xu C."/>
            <person name="Jia M."/>
            <person name="Peters R.J."/>
            <person name="Huang L."/>
            <person name="Gao W."/>
        </authorList>
    </citation>
    <scope>NUCLEOTIDE SEQUENCE [LARGE SCALE GENOMIC DNA]</scope>
    <source>
        <strain evidence="6">cv. XIE 37</strain>
        <tissue evidence="5">Leaf</tissue>
    </source>
</reference>
<name>A0A7J7BU93_TRIWF</name>
<evidence type="ECO:0000259" key="4">
    <source>
        <dbReference type="PROSITE" id="PS50081"/>
    </source>
</evidence>
<proteinExistence type="predicted"/>
<dbReference type="PANTHER" id="PTHR46288:SF80">
    <property type="entry name" value="CYSTEINE_HISTIDINE-RICH C1 DOMAIN FAMILY PROTEIN"/>
    <property type="match status" value="1"/>
</dbReference>
<dbReference type="InterPro" id="IPR004146">
    <property type="entry name" value="DC1"/>
</dbReference>
<accession>A0A7J7BU93</accession>
<dbReference type="Pfam" id="PF03107">
    <property type="entry name" value="C1_2"/>
    <property type="match status" value="1"/>
</dbReference>
<dbReference type="AlphaFoldDB" id="A0A7J7BU93"/>
<sequence length="89" mass="10000">MATIRHASHDHPLVLYSNKRKIHGAVCYGCKLCVRGEAYECVSCKFCLHKACVEELPPVIQQHPLHPSHPLTLFHHSPYGPAGFKCHNC</sequence>
<feature type="domain" description="Phorbol-ester/DAG-type" evidence="4">
    <location>
        <begin position="10"/>
        <end position="60"/>
    </location>
</feature>
<evidence type="ECO:0000313" key="5">
    <source>
        <dbReference type="EMBL" id="KAF5725512.1"/>
    </source>
</evidence>
<evidence type="ECO:0000256" key="2">
    <source>
        <dbReference type="ARBA" id="ARBA00022737"/>
    </source>
</evidence>
<dbReference type="InterPro" id="IPR002219">
    <property type="entry name" value="PKC_DAG/PE"/>
</dbReference>
<evidence type="ECO:0000256" key="1">
    <source>
        <dbReference type="ARBA" id="ARBA00022723"/>
    </source>
</evidence>
<gene>
    <name evidence="5" type="ORF">HS088_TW23G00235</name>
</gene>